<dbReference type="RefSeq" id="XP_056692578.1">
    <property type="nucleotide sequence ID" value="XM_056836600.1"/>
</dbReference>
<reference evidence="2" key="1">
    <citation type="journal article" date="2021" name="Nat. Commun.">
        <title>Genomic analyses provide insights into spinach domestication and the genetic basis of agronomic traits.</title>
        <authorList>
            <person name="Cai X."/>
            <person name="Sun X."/>
            <person name="Xu C."/>
            <person name="Sun H."/>
            <person name="Wang X."/>
            <person name="Ge C."/>
            <person name="Zhang Z."/>
            <person name="Wang Q."/>
            <person name="Fei Z."/>
            <person name="Jiao C."/>
            <person name="Wang Q."/>
        </authorList>
    </citation>
    <scope>NUCLEOTIDE SEQUENCE [LARGE SCALE GENOMIC DNA]</scope>
    <source>
        <strain evidence="2">cv. Varoflay</strain>
    </source>
</reference>
<dbReference type="Proteomes" id="UP000813463">
    <property type="component" value="Chromosome 2"/>
</dbReference>
<name>A0ABM3RAC8_SPIOL</name>
<keyword evidence="2" id="KW-1185">Reference proteome</keyword>
<reference evidence="3" key="2">
    <citation type="submission" date="2025-08" db="UniProtKB">
        <authorList>
            <consortium name="RefSeq"/>
        </authorList>
    </citation>
    <scope>IDENTIFICATION</scope>
    <source>
        <tissue evidence="3">Leaf</tissue>
    </source>
</reference>
<feature type="region of interest" description="Disordered" evidence="1">
    <location>
        <begin position="1"/>
        <end position="34"/>
    </location>
</feature>
<sequence length="252" mass="27266">MLISEMEGSGAEIGDENGEGSREVEGEEEEEDFIWKYEPQSSSDEEEFVQSVGGIQMLDGSFRYYARPVSASGCVYQQQRAYVGDGYIDGYIDPSGGHVTFASPQMGHPQMGYAPQMGHPCQMGHPTQIVHPSEMGHPTQIGHPSEMGHPTQIVHPSEMVHPTQMGHPIPVMNSYHHGSSSCHQGCSSVGQFRPLNNINNNTAIVYNNHFPSFTQNGSVSMQPVSGNDGGSTATMVVPRFIQNILLGGNGEG</sequence>
<evidence type="ECO:0000256" key="1">
    <source>
        <dbReference type="SAM" id="MobiDB-lite"/>
    </source>
</evidence>
<accession>A0ABM3RAC8</accession>
<gene>
    <name evidence="3" type="primary">LOC130467783</name>
</gene>
<evidence type="ECO:0000313" key="2">
    <source>
        <dbReference type="Proteomes" id="UP000813463"/>
    </source>
</evidence>
<protein>
    <submittedName>
        <fullName evidence="3">Uncharacterized protein</fullName>
    </submittedName>
</protein>
<proteinExistence type="predicted"/>
<dbReference type="GeneID" id="130467783"/>
<evidence type="ECO:0000313" key="3">
    <source>
        <dbReference type="RefSeq" id="XP_056692578.1"/>
    </source>
</evidence>
<organism evidence="2 3">
    <name type="scientific">Spinacia oleracea</name>
    <name type="common">Spinach</name>
    <dbReference type="NCBI Taxonomy" id="3562"/>
    <lineage>
        <taxon>Eukaryota</taxon>
        <taxon>Viridiplantae</taxon>
        <taxon>Streptophyta</taxon>
        <taxon>Embryophyta</taxon>
        <taxon>Tracheophyta</taxon>
        <taxon>Spermatophyta</taxon>
        <taxon>Magnoliopsida</taxon>
        <taxon>eudicotyledons</taxon>
        <taxon>Gunneridae</taxon>
        <taxon>Pentapetalae</taxon>
        <taxon>Caryophyllales</taxon>
        <taxon>Chenopodiaceae</taxon>
        <taxon>Chenopodioideae</taxon>
        <taxon>Anserineae</taxon>
        <taxon>Spinacia</taxon>
    </lineage>
</organism>